<evidence type="ECO:0000313" key="2">
    <source>
        <dbReference type="EMBL" id="KAF5800077.1"/>
    </source>
</evidence>
<sequence>MKTGTKRSRKESEAEQASRKKKKVDCFASLHDDLLIDILQKLPADILRYKTRFVCKRWFSLITNRILFDHASLILETSYGSRTVRLLDISEDKHGLTLKEQNLEIPYTGRIKSWCNEFLLITDLYKEGSLFIYDMIRKQGSFLPPCSTSCGGHYGCKCGVGLSYDKFKGVYKVVHAFLGPQIQCELLIFKGDIASCNSLKWKKISGPYYTGQRRYYWDDPVSVQGRYFHWDVHCSKYLVSMDTVKERFRQTCLPGSDVFPMNKRYSLVEMGGFLSLLHKVSEDKINVWMLKDYQRSKWEILQSINVSSHVWSSIYPGRVLPLPVTCVKGKRYIVFRKPGSETGLYSYDLENKIMRRLDVNIAPAERCVVRTTEAASFF</sequence>
<dbReference type="Proteomes" id="UP000215914">
    <property type="component" value="Unassembled WGS sequence"/>
</dbReference>
<name>A0A9K3NGX9_HELAN</name>
<dbReference type="PANTHER" id="PTHR31672:SF11">
    <property type="entry name" value="F-BOX PROTEIN CPR1-LIKE ISOFORM X2"/>
    <property type="match status" value="1"/>
</dbReference>
<dbReference type="InterPro" id="IPR017451">
    <property type="entry name" value="F-box-assoc_interact_dom"/>
</dbReference>
<protein>
    <submittedName>
        <fullName evidence="2">F-box domain-containing protein</fullName>
    </submittedName>
</protein>
<dbReference type="SUPFAM" id="SSF81383">
    <property type="entry name" value="F-box domain"/>
    <property type="match status" value="1"/>
</dbReference>
<dbReference type="AlphaFoldDB" id="A0A9K3NGX9"/>
<dbReference type="InterPro" id="IPR001810">
    <property type="entry name" value="F-box_dom"/>
</dbReference>
<dbReference type="NCBIfam" id="TIGR01640">
    <property type="entry name" value="F_box_assoc_1"/>
    <property type="match status" value="1"/>
</dbReference>
<dbReference type="InterPro" id="IPR013187">
    <property type="entry name" value="F-box-assoc_dom_typ3"/>
</dbReference>
<feature type="domain" description="F-box" evidence="1">
    <location>
        <begin position="30"/>
        <end position="70"/>
    </location>
</feature>
<evidence type="ECO:0000313" key="3">
    <source>
        <dbReference type="Proteomes" id="UP000215914"/>
    </source>
</evidence>
<reference evidence="2" key="2">
    <citation type="submission" date="2020-06" db="EMBL/GenBank/DDBJ databases">
        <title>Helianthus annuus Genome sequencing and assembly Release 2.</title>
        <authorList>
            <person name="Gouzy J."/>
            <person name="Langlade N."/>
            <person name="Munos S."/>
        </authorList>
    </citation>
    <scope>NUCLEOTIDE SEQUENCE</scope>
    <source>
        <tissue evidence="2">Leaves</tissue>
    </source>
</reference>
<evidence type="ECO:0000259" key="1">
    <source>
        <dbReference type="SMART" id="SM00256"/>
    </source>
</evidence>
<proteinExistence type="predicted"/>
<gene>
    <name evidence="2" type="ORF">HanXRQr2_Chr07g0311881</name>
</gene>
<keyword evidence="3" id="KW-1185">Reference proteome</keyword>
<dbReference type="Pfam" id="PF00646">
    <property type="entry name" value="F-box"/>
    <property type="match status" value="1"/>
</dbReference>
<dbReference type="Gene3D" id="1.20.1280.50">
    <property type="match status" value="1"/>
</dbReference>
<dbReference type="SMART" id="SM00256">
    <property type="entry name" value="FBOX"/>
    <property type="match status" value="1"/>
</dbReference>
<organism evidence="2 3">
    <name type="scientific">Helianthus annuus</name>
    <name type="common">Common sunflower</name>
    <dbReference type="NCBI Taxonomy" id="4232"/>
    <lineage>
        <taxon>Eukaryota</taxon>
        <taxon>Viridiplantae</taxon>
        <taxon>Streptophyta</taxon>
        <taxon>Embryophyta</taxon>
        <taxon>Tracheophyta</taxon>
        <taxon>Spermatophyta</taxon>
        <taxon>Magnoliopsida</taxon>
        <taxon>eudicotyledons</taxon>
        <taxon>Gunneridae</taxon>
        <taxon>Pentapetalae</taxon>
        <taxon>asterids</taxon>
        <taxon>campanulids</taxon>
        <taxon>Asterales</taxon>
        <taxon>Asteraceae</taxon>
        <taxon>Asteroideae</taxon>
        <taxon>Heliantheae alliance</taxon>
        <taxon>Heliantheae</taxon>
        <taxon>Helianthus</taxon>
    </lineage>
</organism>
<dbReference type="Gramene" id="mRNA:HanXRQr2_Chr07g0311881">
    <property type="protein sequence ID" value="CDS:HanXRQr2_Chr07g0311881.1"/>
    <property type="gene ID" value="HanXRQr2_Chr07g0311881"/>
</dbReference>
<dbReference type="PANTHER" id="PTHR31672">
    <property type="entry name" value="BNACNNG10540D PROTEIN"/>
    <property type="match status" value="1"/>
</dbReference>
<dbReference type="InterPro" id="IPR036047">
    <property type="entry name" value="F-box-like_dom_sf"/>
</dbReference>
<accession>A0A9K3NGX9</accession>
<dbReference type="InterPro" id="IPR050796">
    <property type="entry name" value="SCF_F-box_component"/>
</dbReference>
<dbReference type="Pfam" id="PF08268">
    <property type="entry name" value="FBA_3"/>
    <property type="match status" value="1"/>
</dbReference>
<dbReference type="EMBL" id="MNCJ02000322">
    <property type="protein sequence ID" value="KAF5800077.1"/>
    <property type="molecule type" value="Genomic_DNA"/>
</dbReference>
<reference evidence="2" key="1">
    <citation type="journal article" date="2017" name="Nature">
        <title>The sunflower genome provides insights into oil metabolism, flowering and Asterid evolution.</title>
        <authorList>
            <person name="Badouin H."/>
            <person name="Gouzy J."/>
            <person name="Grassa C.J."/>
            <person name="Murat F."/>
            <person name="Staton S.E."/>
            <person name="Cottret L."/>
            <person name="Lelandais-Briere C."/>
            <person name="Owens G.L."/>
            <person name="Carrere S."/>
            <person name="Mayjonade B."/>
            <person name="Legrand L."/>
            <person name="Gill N."/>
            <person name="Kane N.C."/>
            <person name="Bowers J.E."/>
            <person name="Hubner S."/>
            <person name="Bellec A."/>
            <person name="Berard A."/>
            <person name="Berges H."/>
            <person name="Blanchet N."/>
            <person name="Boniface M.C."/>
            <person name="Brunel D."/>
            <person name="Catrice O."/>
            <person name="Chaidir N."/>
            <person name="Claudel C."/>
            <person name="Donnadieu C."/>
            <person name="Faraut T."/>
            <person name="Fievet G."/>
            <person name="Helmstetter N."/>
            <person name="King M."/>
            <person name="Knapp S.J."/>
            <person name="Lai Z."/>
            <person name="Le Paslier M.C."/>
            <person name="Lippi Y."/>
            <person name="Lorenzon L."/>
            <person name="Mandel J.R."/>
            <person name="Marage G."/>
            <person name="Marchand G."/>
            <person name="Marquand E."/>
            <person name="Bret-Mestries E."/>
            <person name="Morien E."/>
            <person name="Nambeesan S."/>
            <person name="Nguyen T."/>
            <person name="Pegot-Espagnet P."/>
            <person name="Pouilly N."/>
            <person name="Raftis F."/>
            <person name="Sallet E."/>
            <person name="Schiex T."/>
            <person name="Thomas J."/>
            <person name="Vandecasteele C."/>
            <person name="Vares D."/>
            <person name="Vear F."/>
            <person name="Vautrin S."/>
            <person name="Crespi M."/>
            <person name="Mangin B."/>
            <person name="Burke J.M."/>
            <person name="Salse J."/>
            <person name="Munos S."/>
            <person name="Vincourt P."/>
            <person name="Rieseberg L.H."/>
            <person name="Langlade N.B."/>
        </authorList>
    </citation>
    <scope>NUCLEOTIDE SEQUENCE</scope>
    <source>
        <tissue evidence="2">Leaves</tissue>
    </source>
</reference>
<dbReference type="OrthoDB" id="1918594at2759"/>
<comment type="caution">
    <text evidence="2">The sequence shown here is derived from an EMBL/GenBank/DDBJ whole genome shotgun (WGS) entry which is preliminary data.</text>
</comment>